<feature type="domain" description="VapC50 C-terminal" evidence="1">
    <location>
        <begin position="65"/>
        <end position="118"/>
    </location>
</feature>
<evidence type="ECO:0000313" key="3">
    <source>
        <dbReference type="Proteomes" id="UP000199651"/>
    </source>
</evidence>
<dbReference type="Proteomes" id="UP000199651">
    <property type="component" value="Unassembled WGS sequence"/>
</dbReference>
<dbReference type="Pfam" id="PF26343">
    <property type="entry name" value="VapC50_C"/>
    <property type="match status" value="1"/>
</dbReference>
<accession>A0A1H0JX52</accession>
<dbReference type="InterPro" id="IPR058652">
    <property type="entry name" value="VapC50_C"/>
</dbReference>
<proteinExistence type="predicted"/>
<dbReference type="EMBL" id="FNJB01000003">
    <property type="protein sequence ID" value="SDO48092.1"/>
    <property type="molecule type" value="Genomic_DNA"/>
</dbReference>
<name>A0A1H0JX52_9PSEU</name>
<keyword evidence="3" id="KW-1185">Reference proteome</keyword>
<evidence type="ECO:0000313" key="2">
    <source>
        <dbReference type="EMBL" id="SDO48092.1"/>
    </source>
</evidence>
<sequence>MVKGVRDCLVTGYEPLIGALDLPDPDDRHVLAAGIKANAQVIVTNNVRDFPGAIVNTWGIDAKSADEFVLDQVSLDAKTVWACVRQMADAWRNSPVTTDDVLIRLEKVGLTRSVAELRGL</sequence>
<protein>
    <recommendedName>
        <fullName evidence="1">VapC50 C-terminal domain-containing protein</fullName>
    </recommendedName>
</protein>
<reference evidence="3" key="1">
    <citation type="submission" date="2016-10" db="EMBL/GenBank/DDBJ databases">
        <authorList>
            <person name="Varghese N."/>
            <person name="Submissions S."/>
        </authorList>
    </citation>
    <scope>NUCLEOTIDE SEQUENCE [LARGE SCALE GENOMIC DNA]</scope>
    <source>
        <strain evidence="3">IBRC-M 10655</strain>
    </source>
</reference>
<organism evidence="2 3">
    <name type="scientific">Actinokineospora alba</name>
    <dbReference type="NCBI Taxonomy" id="504798"/>
    <lineage>
        <taxon>Bacteria</taxon>
        <taxon>Bacillati</taxon>
        <taxon>Actinomycetota</taxon>
        <taxon>Actinomycetes</taxon>
        <taxon>Pseudonocardiales</taxon>
        <taxon>Pseudonocardiaceae</taxon>
        <taxon>Actinokineospora</taxon>
    </lineage>
</organism>
<dbReference type="AlphaFoldDB" id="A0A1H0JX52"/>
<evidence type="ECO:0000259" key="1">
    <source>
        <dbReference type="Pfam" id="PF26343"/>
    </source>
</evidence>
<dbReference type="STRING" id="504798.SAMN05421871_102802"/>
<gene>
    <name evidence="2" type="ORF">SAMN05192558_103247</name>
</gene>